<dbReference type="InParanoid" id="A0A1S0TUW1"/>
<name>A0A1S0TUW1_LOALO</name>
<reference evidence="1" key="1">
    <citation type="submission" date="2012-04" db="EMBL/GenBank/DDBJ databases">
        <title>The Genome Sequence of Loa loa.</title>
        <authorList>
            <consortium name="The Broad Institute Genome Sequencing Platform"/>
            <consortium name="Broad Institute Genome Sequencing Center for Infectious Disease"/>
            <person name="Nutman T.B."/>
            <person name="Fink D.L."/>
            <person name="Russ C."/>
            <person name="Young S."/>
            <person name="Zeng Q."/>
            <person name="Gargeya S."/>
            <person name="Alvarado L."/>
            <person name="Berlin A."/>
            <person name="Chapman S.B."/>
            <person name="Chen Z."/>
            <person name="Freedman E."/>
            <person name="Gellesch M."/>
            <person name="Goldberg J."/>
            <person name="Griggs A."/>
            <person name="Gujja S."/>
            <person name="Heilman E.R."/>
            <person name="Heiman D."/>
            <person name="Howarth C."/>
            <person name="Mehta T."/>
            <person name="Neiman D."/>
            <person name="Pearson M."/>
            <person name="Roberts A."/>
            <person name="Saif S."/>
            <person name="Shea T."/>
            <person name="Shenoy N."/>
            <person name="Sisk P."/>
            <person name="Stolte C."/>
            <person name="Sykes S."/>
            <person name="White J."/>
            <person name="Yandava C."/>
            <person name="Haas B."/>
            <person name="Henn M.R."/>
            <person name="Nusbaum C."/>
            <person name="Birren B."/>
        </authorList>
    </citation>
    <scope>NUCLEOTIDE SEQUENCE [LARGE SCALE GENOMIC DNA]</scope>
</reference>
<dbReference type="RefSeq" id="XP_020302031.1">
    <property type="nucleotide sequence ID" value="XM_020447775.1"/>
</dbReference>
<organism evidence="1">
    <name type="scientific">Loa loa</name>
    <name type="common">Eye worm</name>
    <name type="synonym">Filaria loa</name>
    <dbReference type="NCBI Taxonomy" id="7209"/>
    <lineage>
        <taxon>Eukaryota</taxon>
        <taxon>Metazoa</taxon>
        <taxon>Ecdysozoa</taxon>
        <taxon>Nematoda</taxon>
        <taxon>Chromadorea</taxon>
        <taxon>Rhabditida</taxon>
        <taxon>Spirurina</taxon>
        <taxon>Spiruromorpha</taxon>
        <taxon>Filarioidea</taxon>
        <taxon>Onchocercidae</taxon>
        <taxon>Loa</taxon>
    </lineage>
</organism>
<dbReference type="GeneID" id="9946130"/>
<dbReference type="CTD" id="9946130"/>
<gene>
    <name evidence="1" type="ORF">LOAG_08704</name>
</gene>
<accession>A0A1S0TUW1</accession>
<sequence length="71" mass="7671">MPPYSTITATFIIIITIMSINTSSLSSSSPPSLLPVSFILAGIETQIPLLTFSTTASYHLINLNHITYINS</sequence>
<evidence type="ECO:0000313" key="1">
    <source>
        <dbReference type="EMBL" id="EFO19791.2"/>
    </source>
</evidence>
<dbReference type="EMBL" id="JH712285">
    <property type="protein sequence ID" value="EFO19791.2"/>
    <property type="molecule type" value="Genomic_DNA"/>
</dbReference>
<protein>
    <submittedName>
        <fullName evidence="1">Uncharacterized protein</fullName>
    </submittedName>
</protein>
<proteinExistence type="predicted"/>
<dbReference type="AlphaFoldDB" id="A0A1S0TUW1"/>
<dbReference type="KEGG" id="loa:LOAG_08704"/>